<dbReference type="RefSeq" id="WP_168038406.1">
    <property type="nucleotide sequence ID" value="NZ_JAATJH010000004.1"/>
</dbReference>
<dbReference type="Gene3D" id="3.40.50.1820">
    <property type="entry name" value="alpha/beta hydrolase"/>
    <property type="match status" value="1"/>
</dbReference>
<dbReference type="InterPro" id="IPR002044">
    <property type="entry name" value="CBM20"/>
</dbReference>
<dbReference type="InterPro" id="IPR029058">
    <property type="entry name" value="AB_hydrolase_fold"/>
</dbReference>
<gene>
    <name evidence="2" type="ORF">GGR27_002891</name>
</gene>
<dbReference type="InterPro" id="IPR000801">
    <property type="entry name" value="Esterase-like"/>
</dbReference>
<sequence>MPRKTLHLVTDTDDDRPIFVAGTFNSWSVAKEAYRLLPSGQPNEYSVDVDLPEGTDRVEYKYTRGGWEAVELGPYGASTFNHTRFVAEDWSVPDLVVTWANKGLNYRDELLPKIEVLSEKFEIPTLIRTRRIAALLPHDYYETDKHYPVLYLQDGQNLLEEHAPYGSWGVDKRLASMAAKGQGDLIVIAIDHAADKRVSEFTPSFNTRLGKGDGRGFVDFLVKHLKPYVDQQFRTLTGPEHTGVGGSSMGGLLSIYAGILYPRVYERLMIFSPSLWVTPKIPFHLMKMSDKFRGKIYLYGGEAESKTMVSNMRRFRRELEKQTESDQVDFRVEVDEHGQHNEARWGVEFPKAVEWLFFNS</sequence>
<organism evidence="2 3">
    <name type="scientific">Neolewinella antarctica</name>
    <dbReference type="NCBI Taxonomy" id="442734"/>
    <lineage>
        <taxon>Bacteria</taxon>
        <taxon>Pseudomonadati</taxon>
        <taxon>Bacteroidota</taxon>
        <taxon>Saprospiria</taxon>
        <taxon>Saprospirales</taxon>
        <taxon>Lewinellaceae</taxon>
        <taxon>Neolewinella</taxon>
    </lineage>
</organism>
<dbReference type="InterPro" id="IPR013783">
    <property type="entry name" value="Ig-like_fold"/>
</dbReference>
<reference evidence="2 3" key="1">
    <citation type="submission" date="2020-03" db="EMBL/GenBank/DDBJ databases">
        <title>Genomic Encyclopedia of Type Strains, Phase IV (KMG-IV): sequencing the most valuable type-strain genomes for metagenomic binning, comparative biology and taxonomic classification.</title>
        <authorList>
            <person name="Goeker M."/>
        </authorList>
    </citation>
    <scope>NUCLEOTIDE SEQUENCE [LARGE SCALE GENOMIC DNA]</scope>
    <source>
        <strain evidence="2 3">DSM 105096</strain>
    </source>
</reference>
<dbReference type="EMBL" id="JAATJH010000004">
    <property type="protein sequence ID" value="NJC27378.1"/>
    <property type="molecule type" value="Genomic_DNA"/>
</dbReference>
<accession>A0ABX0XF20</accession>
<comment type="caution">
    <text evidence="2">The sequence shown here is derived from an EMBL/GenBank/DDBJ whole genome shotgun (WGS) entry which is preliminary data.</text>
</comment>
<protein>
    <submittedName>
        <fullName evidence="2">Alpha/beta superfamily hydrolase</fullName>
    </submittedName>
</protein>
<dbReference type="PANTHER" id="PTHR48098:SF6">
    <property type="entry name" value="FERRI-BACILLIBACTIN ESTERASE BESA"/>
    <property type="match status" value="1"/>
</dbReference>
<keyword evidence="3" id="KW-1185">Reference proteome</keyword>
<dbReference type="GO" id="GO:0016787">
    <property type="term" value="F:hydrolase activity"/>
    <property type="evidence" value="ECO:0007669"/>
    <property type="project" value="UniProtKB-KW"/>
</dbReference>
<proteinExistence type="predicted"/>
<dbReference type="PROSITE" id="PS51166">
    <property type="entry name" value="CBM20"/>
    <property type="match status" value="1"/>
</dbReference>
<keyword evidence="2" id="KW-0378">Hydrolase</keyword>
<dbReference type="InterPro" id="IPR050583">
    <property type="entry name" value="Mycobacterial_A85_antigen"/>
</dbReference>
<dbReference type="Gene3D" id="2.60.40.10">
    <property type="entry name" value="Immunoglobulins"/>
    <property type="match status" value="1"/>
</dbReference>
<feature type="domain" description="CBM20" evidence="1">
    <location>
        <begin position="1"/>
        <end position="101"/>
    </location>
</feature>
<dbReference type="PANTHER" id="PTHR48098">
    <property type="entry name" value="ENTEROCHELIN ESTERASE-RELATED"/>
    <property type="match status" value="1"/>
</dbReference>
<name>A0ABX0XF20_9BACT</name>
<dbReference type="SUPFAM" id="SSF81296">
    <property type="entry name" value="E set domains"/>
    <property type="match status" value="1"/>
</dbReference>
<evidence type="ECO:0000313" key="3">
    <source>
        <dbReference type="Proteomes" id="UP000770785"/>
    </source>
</evidence>
<dbReference type="InterPro" id="IPR014756">
    <property type="entry name" value="Ig_E-set"/>
</dbReference>
<dbReference type="Pfam" id="PF00756">
    <property type="entry name" value="Esterase"/>
    <property type="match status" value="1"/>
</dbReference>
<evidence type="ECO:0000259" key="1">
    <source>
        <dbReference type="PROSITE" id="PS51166"/>
    </source>
</evidence>
<evidence type="ECO:0000313" key="2">
    <source>
        <dbReference type="EMBL" id="NJC27378.1"/>
    </source>
</evidence>
<dbReference type="Proteomes" id="UP000770785">
    <property type="component" value="Unassembled WGS sequence"/>
</dbReference>
<dbReference type="SUPFAM" id="SSF53474">
    <property type="entry name" value="alpha/beta-Hydrolases"/>
    <property type="match status" value="1"/>
</dbReference>